<accession>B0SZ56</accession>
<dbReference type="SUPFAM" id="SSF47598">
    <property type="entry name" value="Ribbon-helix-helix"/>
    <property type="match status" value="1"/>
</dbReference>
<dbReference type="InterPro" id="IPR013321">
    <property type="entry name" value="Arc_rbn_hlx_hlx"/>
</dbReference>
<organism evidence="1">
    <name type="scientific">Caulobacter sp. (strain K31)</name>
    <dbReference type="NCBI Taxonomy" id="366602"/>
    <lineage>
        <taxon>Bacteria</taxon>
        <taxon>Pseudomonadati</taxon>
        <taxon>Pseudomonadota</taxon>
        <taxon>Alphaproteobacteria</taxon>
        <taxon>Caulobacterales</taxon>
        <taxon>Caulobacteraceae</taxon>
        <taxon>Caulobacter</taxon>
    </lineage>
</organism>
<name>B0SZ56_CAUSK</name>
<protein>
    <recommendedName>
        <fullName evidence="2">Arc-like DNA binding domain-containing protein</fullName>
    </recommendedName>
</protein>
<dbReference type="AlphaFoldDB" id="B0SZ56"/>
<dbReference type="Gene3D" id="1.10.1220.10">
    <property type="entry name" value="Met repressor-like"/>
    <property type="match status" value="1"/>
</dbReference>
<dbReference type="GO" id="GO:0006355">
    <property type="term" value="P:regulation of DNA-templated transcription"/>
    <property type="evidence" value="ECO:0007669"/>
    <property type="project" value="InterPro"/>
</dbReference>
<dbReference type="EMBL" id="CP000927">
    <property type="protein sequence ID" value="ABZ71967.1"/>
    <property type="molecule type" value="Genomic_DNA"/>
</dbReference>
<evidence type="ECO:0008006" key="2">
    <source>
        <dbReference type="Google" id="ProtNLM"/>
    </source>
</evidence>
<dbReference type="eggNOG" id="COG4877">
    <property type="taxonomic scope" value="Bacteria"/>
</dbReference>
<dbReference type="STRING" id="366602.Caul_2840"/>
<reference evidence="1" key="1">
    <citation type="submission" date="2008-01" db="EMBL/GenBank/DDBJ databases">
        <title>Complete sequence of chromosome of Caulobacter sp. K31.</title>
        <authorList>
            <consortium name="US DOE Joint Genome Institute"/>
            <person name="Copeland A."/>
            <person name="Lucas S."/>
            <person name="Lapidus A."/>
            <person name="Barry K."/>
            <person name="Glavina del Rio T."/>
            <person name="Dalin E."/>
            <person name="Tice H."/>
            <person name="Pitluck S."/>
            <person name="Bruce D."/>
            <person name="Goodwin L."/>
            <person name="Thompson L.S."/>
            <person name="Brettin T."/>
            <person name="Detter J.C."/>
            <person name="Han C."/>
            <person name="Schmutz J."/>
            <person name="Larimer F."/>
            <person name="Land M."/>
            <person name="Hauser L."/>
            <person name="Kyrpides N."/>
            <person name="Kim E."/>
            <person name="Stephens C."/>
            <person name="Richardson P."/>
        </authorList>
    </citation>
    <scope>NUCLEOTIDE SEQUENCE [LARGE SCALE GENOMIC DNA]</scope>
    <source>
        <strain evidence="1">K31</strain>
    </source>
</reference>
<proteinExistence type="predicted"/>
<gene>
    <name evidence="1" type="ordered locus">Caul_2840</name>
</gene>
<evidence type="ECO:0000313" key="1">
    <source>
        <dbReference type="EMBL" id="ABZ71967.1"/>
    </source>
</evidence>
<sequence length="72" mass="7661">MAASPPEAPKGGRRAFLMRVRPDVLAAVEHLAAAELRSVNAQVEMLLREALSRRGALRVLDSGSASEEPPSP</sequence>
<dbReference type="KEGG" id="cak:Caul_2840"/>
<dbReference type="HOGENOM" id="CLU_156623_1_1_5"/>
<dbReference type="InterPro" id="IPR010985">
    <property type="entry name" value="Ribbon_hlx_hlx"/>
</dbReference>